<gene>
    <name evidence="2" type="ORF">BDK51DRAFT_43376</name>
</gene>
<dbReference type="AlphaFoldDB" id="A0A4P9WM98"/>
<dbReference type="EMBL" id="KZ994182">
    <property type="protein sequence ID" value="RKO93582.1"/>
    <property type="molecule type" value="Genomic_DNA"/>
</dbReference>
<sequence>MHNLFPAESLKVAENPKKKLQLKLPFGMAMPEPTLAQSFPESRDDARRRTIKKESSHTRPQLGIGISEPNMAHSFPESMIPYSMTHESPYGPWSPPALPMSAPSSAPLPLNALYSKTTLSAPFTGQVGDPDYKPLPATWNQSFAHPTNQDEQSESSALNGFMEATDGANEFDAAKVNTFVPLAVGINHRSAEHPLAGAFGGVDPRFISPLLNQSGCQHPNFSRTDMEEDEEEDVPWLQSEVESVDEFRNQDGVVFFGVNPVGDGDVVDKLEDSSPGATNVRLKSGFSN</sequence>
<accession>A0A4P9WM98</accession>
<proteinExistence type="predicted"/>
<reference evidence="3" key="1">
    <citation type="journal article" date="2018" name="Nat. Microbiol.">
        <title>Leveraging single-cell genomics to expand the fungal tree of life.</title>
        <authorList>
            <person name="Ahrendt S.R."/>
            <person name="Quandt C.A."/>
            <person name="Ciobanu D."/>
            <person name="Clum A."/>
            <person name="Salamov A."/>
            <person name="Andreopoulos B."/>
            <person name="Cheng J.F."/>
            <person name="Woyke T."/>
            <person name="Pelin A."/>
            <person name="Henrissat B."/>
            <person name="Reynolds N.K."/>
            <person name="Benny G.L."/>
            <person name="Smith M.E."/>
            <person name="James T.Y."/>
            <person name="Grigoriev I.V."/>
        </authorList>
    </citation>
    <scope>NUCLEOTIDE SEQUENCE [LARGE SCALE GENOMIC DNA]</scope>
</reference>
<feature type="compositionally biased region" description="Basic and acidic residues" evidence="1">
    <location>
        <begin position="41"/>
        <end position="57"/>
    </location>
</feature>
<name>A0A4P9WM98_9FUNG</name>
<keyword evidence="3" id="KW-1185">Reference proteome</keyword>
<evidence type="ECO:0000313" key="3">
    <source>
        <dbReference type="Proteomes" id="UP000269721"/>
    </source>
</evidence>
<dbReference type="Proteomes" id="UP000269721">
    <property type="component" value="Unassembled WGS sequence"/>
</dbReference>
<feature type="region of interest" description="Disordered" evidence="1">
    <location>
        <begin position="269"/>
        <end position="288"/>
    </location>
</feature>
<organism evidence="2 3">
    <name type="scientific">Blyttiomyces helicus</name>
    <dbReference type="NCBI Taxonomy" id="388810"/>
    <lineage>
        <taxon>Eukaryota</taxon>
        <taxon>Fungi</taxon>
        <taxon>Fungi incertae sedis</taxon>
        <taxon>Chytridiomycota</taxon>
        <taxon>Chytridiomycota incertae sedis</taxon>
        <taxon>Chytridiomycetes</taxon>
        <taxon>Chytridiomycetes incertae sedis</taxon>
        <taxon>Blyttiomyces</taxon>
    </lineage>
</organism>
<protein>
    <submittedName>
        <fullName evidence="2">Uncharacterized protein</fullName>
    </submittedName>
</protein>
<feature type="region of interest" description="Disordered" evidence="1">
    <location>
        <begin position="31"/>
        <end position="70"/>
    </location>
</feature>
<evidence type="ECO:0000256" key="1">
    <source>
        <dbReference type="SAM" id="MobiDB-lite"/>
    </source>
</evidence>
<evidence type="ECO:0000313" key="2">
    <source>
        <dbReference type="EMBL" id="RKO93582.1"/>
    </source>
</evidence>